<accession>A0AC58II32</accession>
<evidence type="ECO:0000313" key="1">
    <source>
        <dbReference type="Proteomes" id="UP000000437"/>
    </source>
</evidence>
<organism evidence="1 2">
    <name type="scientific">Danio rerio</name>
    <name type="common">Zebrafish</name>
    <name type="synonym">Brachydanio rerio</name>
    <dbReference type="NCBI Taxonomy" id="7955"/>
    <lineage>
        <taxon>Eukaryota</taxon>
        <taxon>Metazoa</taxon>
        <taxon>Chordata</taxon>
        <taxon>Craniata</taxon>
        <taxon>Vertebrata</taxon>
        <taxon>Euteleostomi</taxon>
        <taxon>Actinopterygii</taxon>
        <taxon>Neopterygii</taxon>
        <taxon>Teleostei</taxon>
        <taxon>Ostariophysi</taxon>
        <taxon>Cypriniformes</taxon>
        <taxon>Danionidae</taxon>
        <taxon>Danioninae</taxon>
        <taxon>Danio</taxon>
    </lineage>
</organism>
<keyword evidence="1" id="KW-1185">Reference proteome</keyword>
<name>A0AC58II32_DANRE</name>
<protein>
    <submittedName>
        <fullName evidence="2">D-galactoside-specific lectin</fullName>
    </submittedName>
</protein>
<sequence length="169" mass="19161">MITVRGLLQYFWIQTRARVCRVFSTVSIMNKLIAAAVYQCHSSVKSAIMLLNCSLLISADDCNMPATTVIRCGGFELKLSCPEKYNIKITDAKYGRTNKRFCSVCDKCSVQNINCHLPQTLAIVSERCNEKRRCSIRVDYSTFPDPCPDTYKYLVVKFCCIQSSEDPLI</sequence>
<evidence type="ECO:0000313" key="2">
    <source>
        <dbReference type="RefSeq" id="XP_073793837.1"/>
    </source>
</evidence>
<dbReference type="Proteomes" id="UP000000437">
    <property type="component" value="Chromosome 22"/>
</dbReference>
<proteinExistence type="predicted"/>
<gene>
    <name evidence="2" type="primary">LOC100535847</name>
</gene>
<reference evidence="2" key="1">
    <citation type="submission" date="2025-08" db="UniProtKB">
        <authorList>
            <consortium name="RefSeq"/>
        </authorList>
    </citation>
    <scope>IDENTIFICATION</scope>
    <source>
        <strain evidence="2">Tuebingen</strain>
        <tissue evidence="2">Fibroblasts and whole tissue</tissue>
    </source>
</reference>
<dbReference type="RefSeq" id="XP_073793837.1">
    <property type="nucleotide sequence ID" value="XM_073937736.1"/>
</dbReference>